<evidence type="ECO:0000313" key="8">
    <source>
        <dbReference type="EMBL" id="WIX81227.1"/>
    </source>
</evidence>
<evidence type="ECO:0000259" key="7">
    <source>
        <dbReference type="Pfam" id="PF00724"/>
    </source>
</evidence>
<dbReference type="KEGG" id="acab:QRX50_10910"/>
<evidence type="ECO:0000256" key="1">
    <source>
        <dbReference type="ARBA" id="ARBA00001917"/>
    </source>
</evidence>
<evidence type="ECO:0000256" key="5">
    <source>
        <dbReference type="ARBA" id="ARBA00023002"/>
    </source>
</evidence>
<dbReference type="PANTHER" id="PTHR43303:SF4">
    <property type="entry name" value="NADPH DEHYDROGENASE C23G7.10C-RELATED"/>
    <property type="match status" value="1"/>
</dbReference>
<organism evidence="8 9">
    <name type="scientific">Amycolatopsis carbonis</name>
    <dbReference type="NCBI Taxonomy" id="715471"/>
    <lineage>
        <taxon>Bacteria</taxon>
        <taxon>Bacillati</taxon>
        <taxon>Actinomycetota</taxon>
        <taxon>Actinomycetes</taxon>
        <taxon>Pseudonocardiales</taxon>
        <taxon>Pseudonocardiaceae</taxon>
        <taxon>Amycolatopsis</taxon>
    </lineage>
</organism>
<dbReference type="InterPro" id="IPR013785">
    <property type="entry name" value="Aldolase_TIM"/>
</dbReference>
<keyword evidence="9" id="KW-1185">Reference proteome</keyword>
<dbReference type="PANTHER" id="PTHR43303">
    <property type="entry name" value="NADPH DEHYDROGENASE C23G7.10C-RELATED"/>
    <property type="match status" value="1"/>
</dbReference>
<sequence length="355" mass="38243">MSRLFEPLSLRGLTLPNRAWVSPMCQYSATDGVPNDWHLVHLGQFAVGGAGLVLTEASAVTPEGRISPQDTGIWNDEQVAAWRRVTDFVHAQGAVIGMQLAHAGRKASTRRPWEGSGSVPASEGGWQSVGADDQPFGDYAPARPLTTDEVARIPADFAAGARRALDAGFDLVELHLAHGYLGHQFLSPLSNSRTDRYGGDFEGRTRLALELTEAVRAEIGPGVPLLTRISASDWADGGWSPDDSVHLVKLLADRGTDLVDVSSGGNVLHPRIPVGPGYQVPFAERIRRETAVPTGAVGMITEPEQAEQIVATGSADAVFLARALLRDPHWPQRAAHALGAEVRWADQYLRAKPRR</sequence>
<keyword evidence="3" id="KW-0288">FMN</keyword>
<dbReference type="InterPro" id="IPR001155">
    <property type="entry name" value="OxRdtase_FMN_N"/>
</dbReference>
<feature type="domain" description="NADH:flavin oxidoreductase/NADH oxidase N-terminal" evidence="7">
    <location>
        <begin position="4"/>
        <end position="338"/>
    </location>
</feature>
<comment type="cofactor">
    <cofactor evidence="1">
        <name>FMN</name>
        <dbReference type="ChEBI" id="CHEBI:58210"/>
    </cofactor>
</comment>
<dbReference type="AlphaFoldDB" id="A0A9Y2IK42"/>
<protein>
    <submittedName>
        <fullName evidence="8">NADH:flavin oxidoreductase/NADH oxidase</fullName>
    </submittedName>
</protein>
<gene>
    <name evidence="8" type="ORF">QRX50_10910</name>
</gene>
<keyword evidence="2" id="KW-0285">Flavoprotein</keyword>
<evidence type="ECO:0000313" key="9">
    <source>
        <dbReference type="Proteomes" id="UP001236014"/>
    </source>
</evidence>
<accession>A0A9Y2IK42</accession>
<dbReference type="InterPro" id="IPR044152">
    <property type="entry name" value="YqjM-like"/>
</dbReference>
<dbReference type="GO" id="GO:0003959">
    <property type="term" value="F:NADPH dehydrogenase activity"/>
    <property type="evidence" value="ECO:0007669"/>
    <property type="project" value="InterPro"/>
</dbReference>
<dbReference type="GO" id="GO:0050661">
    <property type="term" value="F:NADP binding"/>
    <property type="evidence" value="ECO:0007669"/>
    <property type="project" value="InterPro"/>
</dbReference>
<dbReference type="Gene3D" id="3.20.20.70">
    <property type="entry name" value="Aldolase class I"/>
    <property type="match status" value="1"/>
</dbReference>
<proteinExistence type="predicted"/>
<dbReference type="RefSeq" id="WP_285971833.1">
    <property type="nucleotide sequence ID" value="NZ_CP127294.1"/>
</dbReference>
<dbReference type="SUPFAM" id="SSF51395">
    <property type="entry name" value="FMN-linked oxidoreductases"/>
    <property type="match status" value="1"/>
</dbReference>
<evidence type="ECO:0000256" key="2">
    <source>
        <dbReference type="ARBA" id="ARBA00022630"/>
    </source>
</evidence>
<evidence type="ECO:0000256" key="6">
    <source>
        <dbReference type="SAM" id="MobiDB-lite"/>
    </source>
</evidence>
<dbReference type="CDD" id="cd02932">
    <property type="entry name" value="OYE_YqiM_FMN"/>
    <property type="match status" value="1"/>
</dbReference>
<keyword evidence="5" id="KW-0560">Oxidoreductase</keyword>
<evidence type="ECO:0000256" key="3">
    <source>
        <dbReference type="ARBA" id="ARBA00022643"/>
    </source>
</evidence>
<dbReference type="Proteomes" id="UP001236014">
    <property type="component" value="Chromosome"/>
</dbReference>
<dbReference type="Pfam" id="PF00724">
    <property type="entry name" value="Oxidored_FMN"/>
    <property type="match status" value="1"/>
</dbReference>
<keyword evidence="4" id="KW-0521">NADP</keyword>
<reference evidence="8 9" key="1">
    <citation type="submission" date="2023-06" db="EMBL/GenBank/DDBJ databases">
        <authorList>
            <person name="Oyuntsetseg B."/>
            <person name="Kim S.B."/>
        </authorList>
    </citation>
    <scope>NUCLEOTIDE SEQUENCE [LARGE SCALE GENOMIC DNA]</scope>
    <source>
        <strain evidence="8 9">2-15</strain>
    </source>
</reference>
<feature type="region of interest" description="Disordered" evidence="6">
    <location>
        <begin position="107"/>
        <end position="127"/>
    </location>
</feature>
<dbReference type="GO" id="GO:0010181">
    <property type="term" value="F:FMN binding"/>
    <property type="evidence" value="ECO:0007669"/>
    <property type="project" value="InterPro"/>
</dbReference>
<dbReference type="EMBL" id="CP127294">
    <property type="protein sequence ID" value="WIX81227.1"/>
    <property type="molecule type" value="Genomic_DNA"/>
</dbReference>
<evidence type="ECO:0000256" key="4">
    <source>
        <dbReference type="ARBA" id="ARBA00022857"/>
    </source>
</evidence>
<name>A0A9Y2IK42_9PSEU</name>